<feature type="non-terminal residue" evidence="1">
    <location>
        <position position="1"/>
    </location>
</feature>
<evidence type="ECO:0000313" key="1">
    <source>
        <dbReference type="EMBL" id="CAB4037190.1"/>
    </source>
</evidence>
<proteinExistence type="predicted"/>
<evidence type="ECO:0000313" key="2">
    <source>
        <dbReference type="Proteomes" id="UP001152795"/>
    </source>
</evidence>
<dbReference type="EMBL" id="CACRXK020022821">
    <property type="protein sequence ID" value="CAB4037190.1"/>
    <property type="molecule type" value="Genomic_DNA"/>
</dbReference>
<gene>
    <name evidence="1" type="ORF">PACLA_8A002499</name>
</gene>
<protein>
    <submittedName>
        <fullName evidence="1">Membrane-spanning 4-domains subfamily A member 8-like</fullName>
    </submittedName>
</protein>
<feature type="non-terminal residue" evidence="1">
    <location>
        <position position="177"/>
    </location>
</feature>
<reference evidence="1" key="1">
    <citation type="submission" date="2020-04" db="EMBL/GenBank/DDBJ databases">
        <authorList>
            <person name="Alioto T."/>
            <person name="Alioto T."/>
            <person name="Gomez Garrido J."/>
        </authorList>
    </citation>
    <scope>NUCLEOTIDE SEQUENCE</scope>
    <source>
        <strain evidence="1">A484AB</strain>
    </source>
</reference>
<organism evidence="1 2">
    <name type="scientific">Paramuricea clavata</name>
    <name type="common">Red gorgonian</name>
    <name type="synonym">Violescent sea-whip</name>
    <dbReference type="NCBI Taxonomy" id="317549"/>
    <lineage>
        <taxon>Eukaryota</taxon>
        <taxon>Metazoa</taxon>
        <taxon>Cnidaria</taxon>
        <taxon>Anthozoa</taxon>
        <taxon>Octocorallia</taxon>
        <taxon>Malacalcyonacea</taxon>
        <taxon>Plexauridae</taxon>
        <taxon>Paramuricea</taxon>
    </lineage>
</organism>
<accession>A0A6S7K5U2</accession>
<keyword evidence="2" id="KW-1185">Reference proteome</keyword>
<dbReference type="AlphaFoldDB" id="A0A6S7K5U2"/>
<dbReference type="Proteomes" id="UP001152795">
    <property type="component" value="Unassembled WGS sequence"/>
</dbReference>
<name>A0A6S7K5U2_PARCT</name>
<comment type="caution">
    <text evidence="1">The sequence shown here is derived from an EMBL/GenBank/DDBJ whole genome shotgun (WGS) entry which is preliminary data.</text>
</comment>
<sequence>YVVPGILCIAAGATKNGIAMGFALFFNIIAVIIASVASVFLILITAIMKEFQGDYQRSCIEINNRCICYHNNNDRTSYVEWKMKCSDIDPVYSLFVAALVAYIILAVTSFTASIFGCRGTCCAPVDPIVVVTAGVPVHTGGTVVVSSNQSSMYPMAFKRNLDGGSRFSSTENEKSPY</sequence>